<dbReference type="Proteomes" id="UP000315983">
    <property type="component" value="Unassembled WGS sequence"/>
</dbReference>
<accession>A0A542XGW6</accession>
<sequence length="78" mass="8470">MAHLRTPTTRPAEGRNAAVACRSLSGGSAATSLRTGLGDRRDQVLALLRARGLRFRDGSRWRLPTKTQVRRIGEATVA</sequence>
<comment type="caution">
    <text evidence="1">The sequence shown here is derived from an EMBL/GenBank/DDBJ whole genome shotgun (WGS) entry which is preliminary data.</text>
</comment>
<evidence type="ECO:0000313" key="2">
    <source>
        <dbReference type="Proteomes" id="UP000315983"/>
    </source>
</evidence>
<dbReference type="AlphaFoldDB" id="A0A542XGW6"/>
<protein>
    <submittedName>
        <fullName evidence="1">Uncharacterized protein</fullName>
    </submittedName>
</protein>
<dbReference type="EMBL" id="VFOL01000001">
    <property type="protein sequence ID" value="TQL35076.1"/>
    <property type="molecule type" value="Genomic_DNA"/>
</dbReference>
<evidence type="ECO:0000313" key="1">
    <source>
        <dbReference type="EMBL" id="TQL35076.1"/>
    </source>
</evidence>
<reference evidence="1 2" key="1">
    <citation type="submission" date="2019-06" db="EMBL/GenBank/DDBJ databases">
        <title>Sequencing the genomes of 1000 actinobacteria strains.</title>
        <authorList>
            <person name="Klenk H.-P."/>
        </authorList>
    </citation>
    <scope>NUCLEOTIDE SEQUENCE [LARGE SCALE GENOMIC DNA]</scope>
    <source>
        <strain evidence="1 2">DSM 44819</strain>
    </source>
</reference>
<name>A0A542XGW6_SALAC</name>
<organism evidence="1 2">
    <name type="scientific">Salinispora arenicola</name>
    <dbReference type="NCBI Taxonomy" id="168697"/>
    <lineage>
        <taxon>Bacteria</taxon>
        <taxon>Bacillati</taxon>
        <taxon>Actinomycetota</taxon>
        <taxon>Actinomycetes</taxon>
        <taxon>Micromonosporales</taxon>
        <taxon>Micromonosporaceae</taxon>
        <taxon>Salinispora</taxon>
    </lineage>
</organism>
<proteinExistence type="predicted"/>
<gene>
    <name evidence="1" type="ORF">FB564_0098</name>
</gene>